<sequence>MKARGTESSKKLVCGGAAAAWLLVPLLVVVVLKTDCLPQVTRLRETNTTQLSDFFFSMRQYGLVSISKINGVTGNQVQYPGATKEDVVQSVTQVSDETVGKVSSSGLESERISQQQQPQLEVDKLEAADGMPKTTVNSDSVAEAPPSSASGDKIAGDGVDAIKDLKNEKDFLAMNGQINGSLQNSDVAAAAPRSKLTCNFSSRHMDICAMDGDVRVHGKSATVYVVVASNDSYWPENGTVTVRPFTRKYEISTMEMVREVTIRPSRTGDTAPPRCTVTHDVPAVVFSTGPDRGNFFHGMGDLVIPLYNTAREYDGHVQLMATDYNPGFISHYQHVLAALSVYPVIDFDADEAVHCFPSVRVGIETHGELQIDPALSKKGYTMMDFRDFLRSAYSLKHAWTTPAIRSSEKRPRLVMVLREHSRAITNEAETIATATEVGFDVVAAGPEMVHDVAQFAEVVNSCDVIVGVHGAGLTNMLFLPHNGTVMQIIPWGGLKFICWHEFGRPVPDMGLRYVEYEVDPEETTLKDVYPRDHPVFTDPISIQHQGFSTLFSIFLDGQNVTLNMDRFRGVMQQIYRSVTIT</sequence>
<evidence type="ECO:0000313" key="2">
    <source>
        <dbReference type="Proteomes" id="UP001732700"/>
    </source>
</evidence>
<organism evidence="1 2">
    <name type="scientific">Avena sativa</name>
    <name type="common">Oat</name>
    <dbReference type="NCBI Taxonomy" id="4498"/>
    <lineage>
        <taxon>Eukaryota</taxon>
        <taxon>Viridiplantae</taxon>
        <taxon>Streptophyta</taxon>
        <taxon>Embryophyta</taxon>
        <taxon>Tracheophyta</taxon>
        <taxon>Spermatophyta</taxon>
        <taxon>Magnoliopsida</taxon>
        <taxon>Liliopsida</taxon>
        <taxon>Poales</taxon>
        <taxon>Poaceae</taxon>
        <taxon>BOP clade</taxon>
        <taxon>Pooideae</taxon>
        <taxon>Poodae</taxon>
        <taxon>Poeae</taxon>
        <taxon>Poeae Chloroplast Group 1 (Aveneae type)</taxon>
        <taxon>Aveninae</taxon>
        <taxon>Avena</taxon>
    </lineage>
</organism>
<keyword evidence="2" id="KW-1185">Reference proteome</keyword>
<evidence type="ECO:0000313" key="1">
    <source>
        <dbReference type="EnsemblPlants" id="AVESA.00010b.r2.7AG1216520.1.CDS"/>
    </source>
</evidence>
<dbReference type="EnsemblPlants" id="AVESA.00010b.r2.7AG1216520.1">
    <property type="protein sequence ID" value="AVESA.00010b.r2.7AG1216520.1.CDS"/>
    <property type="gene ID" value="AVESA.00010b.r2.7AG1216520"/>
</dbReference>
<reference evidence="1" key="1">
    <citation type="submission" date="2021-05" db="EMBL/GenBank/DDBJ databases">
        <authorList>
            <person name="Scholz U."/>
            <person name="Mascher M."/>
            <person name="Fiebig A."/>
        </authorList>
    </citation>
    <scope>NUCLEOTIDE SEQUENCE [LARGE SCALE GENOMIC DNA]</scope>
</reference>
<name>A0ACD5ZMN1_AVESA</name>
<accession>A0ACD5ZMN1</accession>
<proteinExistence type="predicted"/>
<dbReference type="Proteomes" id="UP001732700">
    <property type="component" value="Chromosome 7A"/>
</dbReference>
<protein>
    <submittedName>
        <fullName evidence="1">Uncharacterized protein</fullName>
    </submittedName>
</protein>
<reference evidence="1" key="2">
    <citation type="submission" date="2025-09" db="UniProtKB">
        <authorList>
            <consortium name="EnsemblPlants"/>
        </authorList>
    </citation>
    <scope>IDENTIFICATION</scope>
</reference>